<dbReference type="GO" id="GO:0030870">
    <property type="term" value="C:Mre11 complex"/>
    <property type="evidence" value="ECO:0007669"/>
    <property type="project" value="EnsemblMetazoa"/>
</dbReference>
<dbReference type="SUPFAM" id="SSF75712">
    <property type="entry name" value="Rad50 coiled-coil Zn hook"/>
    <property type="match status" value="1"/>
</dbReference>
<sequence length="1320" mass="151815">MSSIEKLSIQGIRSFGSNAEDRQEITFSSPVTLILGQNGCGKTTIIECLKHALTGEFPPGSDKGKNFVHDPKIFGLNESLGQVKIQVRDKRGAQISVCRTMKVAYKNGKPSFGKMDSTVNFLSGAPGSSSSGNLDSLSGRTVDINVTISDFMGVSEAIINNVLLCHQEDSSWPLDEAKKLKEKFDAIFGITEYNKALDKIIKMRKEAKDALKVMEAGMKHIAYLKQEMEAKSLNLQKAEEKCEDIKSQCQKCEDDMKPVDERLLEIRKIEFEVGKYQAQQVEMETKHKNCKEQINTISKKIKTLFEGSLAELDLEIRNFDQRMSEIKYQRSDFEEQLSKLTQSEGDLQKALTSQEKKRLLAQQQQQSEQTCKAELVKRLKDLSQQLLIPIEGDLSKQPEKLSELLEDIEGVLLGKQCEIAEESDRNDKADQGRQLKIDELRIELSKSEQQITAQEKQKVVSEKESGSLEVKIKQIETSMHQLKLLEKQITEADEVYERTSRNFNQEACRQVIADKKSSIAEKQERFKKLDKQLTFLSSMSKLMAEINLKEKDLEKKTQEIQRVRNRHSENFSKFFKEPITNNYRRSLQNSYDSLRREIRELNEKANAQKLKEQSCEIKRKNIMSDISRMEKELKEAEELIYQKCHSTPYEELLERSKANISKLQFEHGALTSAEAMYKKYIQKITEEPCCPLCHHNMSGDEASDLSYELTDEIEKLPENIERASKALKAEQLKYENLLQIRPSITKVTELKKTIPEKKEELHKIEELLGDSVSEYETMMALIAEPTQNMELANSMLGDMSLLDEALKESVRVKRELEQAKSKLPDNYDSSVSMEALQNEKSEVSKELDTERKTLESSQHNFEQQMEALNRLREVKNALKDKQIKLQEGVQSLPQLKDRLDELTRQLVAITTEISELKSKIQPLKQKLASSIQEKSRLKEQDRAKLNQLTSKLNSYKSADQDIQRLNTEALDYAKLDIANAIKKHDSSINAMKEDLTKLDSEIKGKTKELEAIKMKCANQQTVERDLRDNRELKQLQEKEVKLSENCKDLNRQLGNLDFGGVSKEKQELAKQRDAATVRKGELLGQLGEINSQVQKLQREINEPKYKESLKNYRKANFELHVTRRSIEDLGQHRLALEWALIQFHSEKMEKINRLIREYWRMVYRGNDIDYIEVKTEDDKSKGIEDGKNKDTLADRRKSYNYRVIQSKNNNEIEMRGRCSAGQRVLASLIIRMALAETFSSNCAVLALDEPTTNLDRVNIISLCDALNRIVDERESHANFMLIIITHDENFISSMGKLSTYHRVYRNDETKSVIRKVNLAE</sequence>
<reference evidence="22 23" key="1">
    <citation type="journal article" date="2007" name="Nature">
        <title>Evolution of genes and genomes on the Drosophila phylogeny.</title>
        <authorList>
            <consortium name="Drosophila 12 Genomes Consortium"/>
            <person name="Clark A.G."/>
            <person name="Eisen M.B."/>
            <person name="Smith D.R."/>
            <person name="Bergman C.M."/>
            <person name="Oliver B."/>
            <person name="Markow T.A."/>
            <person name="Kaufman T.C."/>
            <person name="Kellis M."/>
            <person name="Gelbart W."/>
            <person name="Iyer V.N."/>
            <person name="Pollard D.A."/>
            <person name="Sackton T.B."/>
            <person name="Larracuente A.M."/>
            <person name="Singh N.D."/>
            <person name="Abad J.P."/>
            <person name="Abt D.N."/>
            <person name="Adryan B."/>
            <person name="Aguade M."/>
            <person name="Akashi H."/>
            <person name="Anderson W.W."/>
            <person name="Aquadro C.F."/>
            <person name="Ardell D.H."/>
            <person name="Arguello R."/>
            <person name="Artieri C.G."/>
            <person name="Barbash D.A."/>
            <person name="Barker D."/>
            <person name="Barsanti P."/>
            <person name="Batterham P."/>
            <person name="Batzoglou S."/>
            <person name="Begun D."/>
            <person name="Bhutkar A."/>
            <person name="Blanco E."/>
            <person name="Bosak S.A."/>
            <person name="Bradley R.K."/>
            <person name="Brand A.D."/>
            <person name="Brent M.R."/>
            <person name="Brooks A.N."/>
            <person name="Brown R.H."/>
            <person name="Butlin R.K."/>
            <person name="Caggese C."/>
            <person name="Calvi B.R."/>
            <person name="Bernardo de Carvalho A."/>
            <person name="Caspi A."/>
            <person name="Castrezana S."/>
            <person name="Celniker S.E."/>
            <person name="Chang J.L."/>
            <person name="Chapple C."/>
            <person name="Chatterji S."/>
            <person name="Chinwalla A."/>
            <person name="Civetta A."/>
            <person name="Clifton S.W."/>
            <person name="Comeron J.M."/>
            <person name="Costello J.C."/>
            <person name="Coyne J.A."/>
            <person name="Daub J."/>
            <person name="David R.G."/>
            <person name="Delcher A.L."/>
            <person name="Delehaunty K."/>
            <person name="Do C.B."/>
            <person name="Ebling H."/>
            <person name="Edwards K."/>
            <person name="Eickbush T."/>
            <person name="Evans J.D."/>
            <person name="Filipski A."/>
            <person name="Findeiss S."/>
            <person name="Freyhult E."/>
            <person name="Fulton L."/>
            <person name="Fulton R."/>
            <person name="Garcia A.C."/>
            <person name="Gardiner A."/>
            <person name="Garfield D.A."/>
            <person name="Garvin B.E."/>
            <person name="Gibson G."/>
            <person name="Gilbert D."/>
            <person name="Gnerre S."/>
            <person name="Godfrey J."/>
            <person name="Good R."/>
            <person name="Gotea V."/>
            <person name="Gravely B."/>
            <person name="Greenberg A.J."/>
            <person name="Griffiths-Jones S."/>
            <person name="Gross S."/>
            <person name="Guigo R."/>
            <person name="Gustafson E.A."/>
            <person name="Haerty W."/>
            <person name="Hahn M.W."/>
            <person name="Halligan D.L."/>
            <person name="Halpern A.L."/>
            <person name="Halter G.M."/>
            <person name="Han M.V."/>
            <person name="Heger A."/>
            <person name="Hillier L."/>
            <person name="Hinrichs A.S."/>
            <person name="Holmes I."/>
            <person name="Hoskins R.A."/>
            <person name="Hubisz M.J."/>
            <person name="Hultmark D."/>
            <person name="Huntley M.A."/>
            <person name="Jaffe D.B."/>
            <person name="Jagadeeshan S."/>
            <person name="Jeck W.R."/>
            <person name="Johnson J."/>
            <person name="Jones C.D."/>
            <person name="Jordan W.C."/>
            <person name="Karpen G.H."/>
            <person name="Kataoka E."/>
            <person name="Keightley P.D."/>
            <person name="Kheradpour P."/>
            <person name="Kirkness E.F."/>
            <person name="Koerich L.B."/>
            <person name="Kristiansen K."/>
            <person name="Kudrna D."/>
            <person name="Kulathinal R.J."/>
            <person name="Kumar S."/>
            <person name="Kwok R."/>
            <person name="Lander E."/>
            <person name="Langley C.H."/>
            <person name="Lapoint R."/>
            <person name="Lazzaro B.P."/>
            <person name="Lee S.J."/>
            <person name="Levesque L."/>
            <person name="Li R."/>
            <person name="Lin C.F."/>
            <person name="Lin M.F."/>
            <person name="Lindblad-Toh K."/>
            <person name="Llopart A."/>
            <person name="Long M."/>
            <person name="Low L."/>
            <person name="Lozovsky E."/>
            <person name="Lu J."/>
            <person name="Luo M."/>
            <person name="Machado C.A."/>
            <person name="Makalowski W."/>
            <person name="Marzo M."/>
            <person name="Matsuda M."/>
            <person name="Matzkin L."/>
            <person name="McAllister B."/>
            <person name="McBride C.S."/>
            <person name="McKernan B."/>
            <person name="McKernan K."/>
            <person name="Mendez-Lago M."/>
            <person name="Minx P."/>
            <person name="Mollenhauer M.U."/>
            <person name="Montooth K."/>
            <person name="Mount S.M."/>
            <person name="Mu X."/>
            <person name="Myers E."/>
            <person name="Negre B."/>
            <person name="Newfeld S."/>
            <person name="Nielsen R."/>
            <person name="Noor M.A."/>
            <person name="O'Grady P."/>
            <person name="Pachter L."/>
            <person name="Papaceit M."/>
            <person name="Parisi M.J."/>
            <person name="Parisi M."/>
            <person name="Parts L."/>
            <person name="Pedersen J.S."/>
            <person name="Pesole G."/>
            <person name="Phillippy A.M."/>
            <person name="Ponting C.P."/>
            <person name="Pop M."/>
            <person name="Porcelli D."/>
            <person name="Powell J.R."/>
            <person name="Prohaska S."/>
            <person name="Pruitt K."/>
            <person name="Puig M."/>
            <person name="Quesneville H."/>
            <person name="Ram K.R."/>
            <person name="Rand D."/>
            <person name="Rasmussen M.D."/>
            <person name="Reed L.K."/>
            <person name="Reenan R."/>
            <person name="Reily A."/>
            <person name="Remington K.A."/>
            <person name="Rieger T.T."/>
            <person name="Ritchie M.G."/>
            <person name="Robin C."/>
            <person name="Rogers Y.H."/>
            <person name="Rohde C."/>
            <person name="Rozas J."/>
            <person name="Rubenfield M.J."/>
            <person name="Ruiz A."/>
            <person name="Russo S."/>
            <person name="Salzberg S.L."/>
            <person name="Sanchez-Gracia A."/>
            <person name="Saranga D.J."/>
            <person name="Sato H."/>
            <person name="Schaeffer S.W."/>
            <person name="Schatz M.C."/>
            <person name="Schlenke T."/>
            <person name="Schwartz R."/>
            <person name="Segarra C."/>
            <person name="Singh R.S."/>
            <person name="Sirot L."/>
            <person name="Sirota M."/>
            <person name="Sisneros N.B."/>
            <person name="Smith C.D."/>
            <person name="Smith T.F."/>
            <person name="Spieth J."/>
            <person name="Stage D.E."/>
            <person name="Stark A."/>
            <person name="Stephan W."/>
            <person name="Strausberg R.L."/>
            <person name="Strempel S."/>
            <person name="Sturgill D."/>
            <person name="Sutton G."/>
            <person name="Sutton G.G."/>
            <person name="Tao W."/>
            <person name="Teichmann S."/>
            <person name="Tobari Y.N."/>
            <person name="Tomimura Y."/>
            <person name="Tsolas J.M."/>
            <person name="Valente V.L."/>
            <person name="Venter E."/>
            <person name="Venter J.C."/>
            <person name="Vicario S."/>
            <person name="Vieira F.G."/>
            <person name="Vilella A.J."/>
            <person name="Villasante A."/>
            <person name="Walenz B."/>
            <person name="Wang J."/>
            <person name="Wasserman M."/>
            <person name="Watts T."/>
            <person name="Wilson D."/>
            <person name="Wilson R.K."/>
            <person name="Wing R.A."/>
            <person name="Wolfner M.F."/>
            <person name="Wong A."/>
            <person name="Wong G.K."/>
            <person name="Wu C.I."/>
            <person name="Wu G."/>
            <person name="Yamamoto D."/>
            <person name="Yang H.P."/>
            <person name="Yang S.P."/>
            <person name="Yorke J.A."/>
            <person name="Yoshida K."/>
            <person name="Zdobnov E."/>
            <person name="Zhang P."/>
            <person name="Zhang Y."/>
            <person name="Zimin A.V."/>
            <person name="Baldwin J."/>
            <person name="Abdouelleil A."/>
            <person name="Abdulkadir J."/>
            <person name="Abebe A."/>
            <person name="Abera B."/>
            <person name="Abreu J."/>
            <person name="Acer S.C."/>
            <person name="Aftuck L."/>
            <person name="Alexander A."/>
            <person name="An P."/>
            <person name="Anderson E."/>
            <person name="Anderson S."/>
            <person name="Arachi H."/>
            <person name="Azer M."/>
            <person name="Bachantsang P."/>
            <person name="Barry A."/>
            <person name="Bayul T."/>
            <person name="Berlin A."/>
            <person name="Bessette D."/>
            <person name="Bloom T."/>
            <person name="Blye J."/>
            <person name="Boguslavskiy L."/>
            <person name="Bonnet C."/>
            <person name="Boukhgalter B."/>
            <person name="Bourzgui I."/>
            <person name="Brown A."/>
            <person name="Cahill P."/>
            <person name="Channer S."/>
            <person name="Cheshatsang Y."/>
            <person name="Chuda L."/>
            <person name="Citroen M."/>
            <person name="Collymore A."/>
            <person name="Cooke P."/>
            <person name="Costello M."/>
            <person name="D'Aco K."/>
            <person name="Daza R."/>
            <person name="De Haan G."/>
            <person name="DeGray S."/>
            <person name="DeMaso C."/>
            <person name="Dhargay N."/>
            <person name="Dooley K."/>
            <person name="Dooley E."/>
            <person name="Doricent M."/>
            <person name="Dorje P."/>
            <person name="Dorjee K."/>
            <person name="Dupes A."/>
            <person name="Elong R."/>
            <person name="Falk J."/>
            <person name="Farina A."/>
            <person name="Faro S."/>
            <person name="Ferguson D."/>
            <person name="Fisher S."/>
            <person name="Foley C.D."/>
            <person name="Franke A."/>
            <person name="Friedrich D."/>
            <person name="Gadbois L."/>
            <person name="Gearin G."/>
            <person name="Gearin C.R."/>
            <person name="Giannoukos G."/>
            <person name="Goode T."/>
            <person name="Graham J."/>
            <person name="Grandbois E."/>
            <person name="Grewal S."/>
            <person name="Gyaltsen K."/>
            <person name="Hafez N."/>
            <person name="Hagos B."/>
            <person name="Hall J."/>
            <person name="Henson C."/>
            <person name="Hollinger A."/>
            <person name="Honan T."/>
            <person name="Huard M.D."/>
            <person name="Hughes L."/>
            <person name="Hurhula B."/>
            <person name="Husby M.E."/>
            <person name="Kamat A."/>
            <person name="Kanga B."/>
            <person name="Kashin S."/>
            <person name="Khazanovich D."/>
            <person name="Kisner P."/>
            <person name="Lance K."/>
            <person name="Lara M."/>
            <person name="Lee W."/>
            <person name="Lennon N."/>
            <person name="Letendre F."/>
            <person name="LeVine R."/>
            <person name="Lipovsky A."/>
            <person name="Liu X."/>
            <person name="Liu J."/>
            <person name="Liu S."/>
            <person name="Lokyitsang T."/>
            <person name="Lokyitsang Y."/>
            <person name="Lubonja R."/>
            <person name="Lui A."/>
            <person name="MacDonald P."/>
            <person name="Magnisalis V."/>
            <person name="Maru K."/>
            <person name="Matthews C."/>
            <person name="McCusker W."/>
            <person name="McDonough S."/>
            <person name="Mehta T."/>
            <person name="Meldrim J."/>
            <person name="Meneus L."/>
            <person name="Mihai O."/>
            <person name="Mihalev A."/>
            <person name="Mihova T."/>
            <person name="Mittelman R."/>
            <person name="Mlenga V."/>
            <person name="Montmayeur A."/>
            <person name="Mulrain L."/>
            <person name="Navidi A."/>
            <person name="Naylor J."/>
            <person name="Negash T."/>
            <person name="Nguyen T."/>
            <person name="Nguyen N."/>
            <person name="Nicol R."/>
            <person name="Norbu C."/>
            <person name="Norbu N."/>
            <person name="Novod N."/>
            <person name="O'Neill B."/>
            <person name="Osman S."/>
            <person name="Markiewicz E."/>
            <person name="Oyono O.L."/>
            <person name="Patti C."/>
            <person name="Phunkhang P."/>
            <person name="Pierre F."/>
            <person name="Priest M."/>
            <person name="Raghuraman S."/>
            <person name="Rege F."/>
            <person name="Reyes R."/>
            <person name="Rise C."/>
            <person name="Rogov P."/>
            <person name="Ross K."/>
            <person name="Ryan E."/>
            <person name="Settipalli S."/>
            <person name="Shea T."/>
            <person name="Sherpa N."/>
            <person name="Shi L."/>
            <person name="Shih D."/>
            <person name="Sparrow T."/>
            <person name="Spaulding J."/>
            <person name="Stalker J."/>
            <person name="Stange-Thomann N."/>
            <person name="Stavropoulos S."/>
            <person name="Stone C."/>
            <person name="Strader C."/>
            <person name="Tesfaye S."/>
            <person name="Thomson T."/>
            <person name="Thoulutsang Y."/>
            <person name="Thoulutsang D."/>
            <person name="Topham K."/>
            <person name="Topping I."/>
            <person name="Tsamla T."/>
            <person name="Vassiliev H."/>
            <person name="Vo A."/>
            <person name="Wangchuk T."/>
            <person name="Wangdi T."/>
            <person name="Weiand M."/>
            <person name="Wilkinson J."/>
            <person name="Wilson A."/>
            <person name="Yadav S."/>
            <person name="Young G."/>
            <person name="Yu Q."/>
            <person name="Zembek L."/>
            <person name="Zhong D."/>
            <person name="Zimmer A."/>
            <person name="Zwirko Z."/>
            <person name="Jaffe D.B."/>
            <person name="Alvarez P."/>
            <person name="Brockman W."/>
            <person name="Butler J."/>
            <person name="Chin C."/>
            <person name="Gnerre S."/>
            <person name="Grabherr M."/>
            <person name="Kleber M."/>
            <person name="Mauceli E."/>
            <person name="MacCallum I."/>
        </authorList>
    </citation>
    <scope>NUCLEOTIDE SEQUENCE [LARGE SCALE GENOMIC DNA]</scope>
    <source>
        <strain evidence="23">Tucson 14030-0811.24</strain>
    </source>
</reference>
<dbReference type="InterPro" id="IPR013134">
    <property type="entry name" value="Zn_hook_RAD50"/>
</dbReference>
<dbReference type="OrthoDB" id="18797at2759"/>
<evidence type="ECO:0000256" key="8">
    <source>
        <dbReference type="ARBA" id="ARBA00022763"/>
    </source>
</evidence>
<evidence type="ECO:0000256" key="20">
    <source>
        <dbReference type="SAM" id="MobiDB-lite"/>
    </source>
</evidence>
<keyword evidence="7" id="KW-0547">Nucleotide-binding</keyword>
<feature type="coiled-coil region" evidence="19">
    <location>
        <begin position="221"/>
        <end position="255"/>
    </location>
</feature>
<evidence type="ECO:0000256" key="6">
    <source>
        <dbReference type="ARBA" id="ARBA00022723"/>
    </source>
</evidence>
<dbReference type="Gene3D" id="3.40.50.300">
    <property type="entry name" value="P-loop containing nucleotide triphosphate hydrolases"/>
    <property type="match status" value="2"/>
</dbReference>
<feature type="coiled-coil region" evidence="19">
    <location>
        <begin position="988"/>
        <end position="1052"/>
    </location>
</feature>
<dbReference type="InParanoid" id="B4MJF7"/>
<evidence type="ECO:0000256" key="13">
    <source>
        <dbReference type="ARBA" id="ARBA00023054"/>
    </source>
</evidence>
<keyword evidence="6 18" id="KW-0479">Metal-binding</keyword>
<dbReference type="HOGENOM" id="CLU_006184_0_0_1"/>
<dbReference type="OMA" id="FSDYYYR"/>
<evidence type="ECO:0000256" key="2">
    <source>
        <dbReference type="ARBA" id="ARBA00004123"/>
    </source>
</evidence>
<dbReference type="STRING" id="7260.B4MJF7"/>
<evidence type="ECO:0000256" key="17">
    <source>
        <dbReference type="ARBA" id="ARBA00049360"/>
    </source>
</evidence>
<dbReference type="GO" id="GO:0016887">
    <property type="term" value="F:ATP hydrolysis activity"/>
    <property type="evidence" value="ECO:0007669"/>
    <property type="project" value="InterPro"/>
</dbReference>
<feature type="binding site" evidence="18">
    <location>
        <position position="693"/>
    </location>
    <ligand>
        <name>Zn(2+)</name>
        <dbReference type="ChEBI" id="CHEBI:29105"/>
    </ligand>
</feature>
<keyword evidence="14" id="KW-0234">DNA repair</keyword>
<keyword evidence="13 19" id="KW-0175">Coiled coil</keyword>
<evidence type="ECO:0000256" key="14">
    <source>
        <dbReference type="ARBA" id="ARBA00023204"/>
    </source>
</evidence>
<keyword evidence="15" id="KW-0539">Nucleus</keyword>
<dbReference type="GO" id="GO:0007004">
    <property type="term" value="P:telomere maintenance via telomerase"/>
    <property type="evidence" value="ECO:0007669"/>
    <property type="project" value="TreeGrafter"/>
</dbReference>
<dbReference type="FunCoup" id="B4MJF7">
    <property type="interactions" value="2205"/>
</dbReference>
<accession>B4MJF7</accession>
<dbReference type="GO" id="GO:0043047">
    <property type="term" value="F:single-stranded telomeric DNA binding"/>
    <property type="evidence" value="ECO:0007669"/>
    <property type="project" value="TreeGrafter"/>
</dbReference>
<organism evidence="22 23">
    <name type="scientific">Drosophila willistoni</name>
    <name type="common">Fruit fly</name>
    <dbReference type="NCBI Taxonomy" id="7260"/>
    <lineage>
        <taxon>Eukaryota</taxon>
        <taxon>Metazoa</taxon>
        <taxon>Ecdysozoa</taxon>
        <taxon>Arthropoda</taxon>
        <taxon>Hexapoda</taxon>
        <taxon>Insecta</taxon>
        <taxon>Pterygota</taxon>
        <taxon>Neoptera</taxon>
        <taxon>Endopterygota</taxon>
        <taxon>Diptera</taxon>
        <taxon>Brachycera</taxon>
        <taxon>Muscomorpha</taxon>
        <taxon>Ephydroidea</taxon>
        <taxon>Drosophilidae</taxon>
        <taxon>Drosophila</taxon>
        <taxon>Sophophora</taxon>
    </lineage>
</organism>
<dbReference type="GO" id="GO:0046872">
    <property type="term" value="F:metal ion binding"/>
    <property type="evidence" value="ECO:0007669"/>
    <property type="project" value="UniProtKB-UniRule"/>
</dbReference>
<dbReference type="InterPro" id="IPR004584">
    <property type="entry name" value="Rad50_eukaryotes"/>
</dbReference>
<keyword evidence="5" id="KW-0158">Chromosome</keyword>
<feature type="binding site" evidence="18">
    <location>
        <position position="690"/>
    </location>
    <ligand>
        <name>Zn(2+)</name>
        <dbReference type="ChEBI" id="CHEBI:29105"/>
    </ligand>
</feature>
<dbReference type="PROSITE" id="PS51131">
    <property type="entry name" value="ZN_HOOK"/>
    <property type="match status" value="1"/>
</dbReference>
<dbReference type="PhylomeDB" id="B4MJF7"/>
<dbReference type="Proteomes" id="UP000007798">
    <property type="component" value="Unassembled WGS sequence"/>
</dbReference>
<evidence type="ECO:0000256" key="4">
    <source>
        <dbReference type="ARBA" id="ARBA00009439"/>
    </source>
</evidence>
<evidence type="ECO:0000256" key="11">
    <source>
        <dbReference type="ARBA" id="ARBA00022840"/>
    </source>
</evidence>
<evidence type="ECO:0000256" key="19">
    <source>
        <dbReference type="SAM" id="Coils"/>
    </source>
</evidence>
<dbReference type="EMBL" id="CH963846">
    <property type="protein sequence ID" value="EDW72246.1"/>
    <property type="molecule type" value="Genomic_DNA"/>
</dbReference>
<evidence type="ECO:0000256" key="1">
    <source>
        <dbReference type="ARBA" id="ARBA00001947"/>
    </source>
</evidence>
<dbReference type="GO" id="GO:0051880">
    <property type="term" value="F:G-quadruplex DNA binding"/>
    <property type="evidence" value="ECO:0007669"/>
    <property type="project" value="TreeGrafter"/>
</dbReference>
<feature type="coiled-coil region" evidence="19">
    <location>
        <begin position="437"/>
        <end position="639"/>
    </location>
</feature>
<evidence type="ECO:0000259" key="21">
    <source>
        <dbReference type="PROSITE" id="PS51131"/>
    </source>
</evidence>
<dbReference type="GO" id="GO:0005524">
    <property type="term" value="F:ATP binding"/>
    <property type="evidence" value="ECO:0007669"/>
    <property type="project" value="UniProtKB-KW"/>
</dbReference>
<evidence type="ECO:0000256" key="16">
    <source>
        <dbReference type="ARBA" id="ARBA00023254"/>
    </source>
</evidence>
<evidence type="ECO:0000256" key="12">
    <source>
        <dbReference type="ARBA" id="ARBA00022842"/>
    </source>
</evidence>
<comment type="catalytic activity">
    <reaction evidence="17">
        <text>ATP + H2O = ADP + phosphate + H(+)</text>
        <dbReference type="Rhea" id="RHEA:13065"/>
        <dbReference type="ChEBI" id="CHEBI:15377"/>
        <dbReference type="ChEBI" id="CHEBI:15378"/>
        <dbReference type="ChEBI" id="CHEBI:30616"/>
        <dbReference type="ChEBI" id="CHEBI:43474"/>
        <dbReference type="ChEBI" id="CHEBI:456216"/>
    </reaction>
</comment>
<dbReference type="SUPFAM" id="SSF52540">
    <property type="entry name" value="P-loop containing nucleoside triphosphate hydrolases"/>
    <property type="match status" value="1"/>
</dbReference>
<evidence type="ECO:0000256" key="5">
    <source>
        <dbReference type="ARBA" id="ARBA00022454"/>
    </source>
</evidence>
<proteinExistence type="inferred from homology"/>
<keyword evidence="16" id="KW-0469">Meiosis</keyword>
<comment type="subcellular location">
    <subcellularLocation>
        <location evidence="3">Chromosome</location>
    </subcellularLocation>
    <subcellularLocation>
        <location evidence="2">Nucleus</location>
    </subcellularLocation>
</comment>
<dbReference type="GO" id="GO:0003691">
    <property type="term" value="F:double-stranded telomeric DNA binding"/>
    <property type="evidence" value="ECO:0007669"/>
    <property type="project" value="TreeGrafter"/>
</dbReference>
<dbReference type="PANTHER" id="PTHR18867">
    <property type="entry name" value="RAD50"/>
    <property type="match status" value="1"/>
</dbReference>
<comment type="cofactor">
    <cofactor evidence="1">
        <name>Zn(2+)</name>
        <dbReference type="ChEBI" id="CHEBI:29105"/>
    </cofactor>
</comment>
<name>B4MJF7_DROWI</name>
<evidence type="ECO:0000256" key="7">
    <source>
        <dbReference type="ARBA" id="ARBA00022741"/>
    </source>
</evidence>
<gene>
    <name evidence="22" type="primary">Dwil\GK20820</name>
    <name evidence="22" type="ORF">Dwil_GK20820</name>
</gene>
<keyword evidence="8" id="KW-0227">DNA damage</keyword>
<keyword evidence="12" id="KW-0460">Magnesium</keyword>
<dbReference type="NCBIfam" id="TIGR00606">
    <property type="entry name" value="rad50"/>
    <property type="match status" value="1"/>
</dbReference>
<evidence type="ECO:0000256" key="3">
    <source>
        <dbReference type="ARBA" id="ARBA00004286"/>
    </source>
</evidence>
<dbReference type="InterPro" id="IPR038729">
    <property type="entry name" value="Rad50/SbcC_AAA"/>
</dbReference>
<evidence type="ECO:0000256" key="18">
    <source>
        <dbReference type="PROSITE-ProRule" id="PRU00471"/>
    </source>
</evidence>
<dbReference type="InterPro" id="IPR027417">
    <property type="entry name" value="P-loop_NTPase"/>
</dbReference>
<feature type="region of interest" description="Disordered" evidence="20">
    <location>
        <begin position="823"/>
        <end position="844"/>
    </location>
</feature>
<evidence type="ECO:0000256" key="9">
    <source>
        <dbReference type="ARBA" id="ARBA00022801"/>
    </source>
</evidence>
<keyword evidence="10 18" id="KW-0862">Zinc</keyword>
<evidence type="ECO:0000313" key="22">
    <source>
        <dbReference type="EMBL" id="EDW72246.1"/>
    </source>
</evidence>
<dbReference type="Pfam" id="PF13558">
    <property type="entry name" value="SbcC_Walker_B"/>
    <property type="match status" value="1"/>
</dbReference>
<dbReference type="KEGG" id="dwi:6638167"/>
<dbReference type="PANTHER" id="PTHR18867:SF12">
    <property type="entry name" value="DNA REPAIR PROTEIN RAD50"/>
    <property type="match status" value="1"/>
</dbReference>
<keyword evidence="9 22" id="KW-0378">Hydrolase</keyword>
<evidence type="ECO:0000256" key="15">
    <source>
        <dbReference type="ARBA" id="ARBA00023242"/>
    </source>
</evidence>
<dbReference type="eggNOG" id="KOG0962">
    <property type="taxonomic scope" value="Eukaryota"/>
</dbReference>
<feature type="domain" description="Zinc-hook" evidence="21">
    <location>
        <begin position="646"/>
        <end position="742"/>
    </location>
</feature>
<evidence type="ECO:0000256" key="10">
    <source>
        <dbReference type="ARBA" id="ARBA00022833"/>
    </source>
</evidence>
<dbReference type="Pfam" id="PF13476">
    <property type="entry name" value="AAA_23"/>
    <property type="match status" value="1"/>
</dbReference>
<dbReference type="GO" id="GO:0008104">
    <property type="term" value="P:intracellular protein localization"/>
    <property type="evidence" value="ECO:0007669"/>
    <property type="project" value="EnsemblMetazoa"/>
</dbReference>
<protein>
    <recommendedName>
        <fullName evidence="21">Zinc-hook domain-containing protein</fullName>
    </recommendedName>
</protein>
<keyword evidence="23" id="KW-1185">Reference proteome</keyword>
<dbReference type="GO" id="GO:0000794">
    <property type="term" value="C:condensed nuclear chromosome"/>
    <property type="evidence" value="ECO:0007669"/>
    <property type="project" value="TreeGrafter"/>
</dbReference>
<dbReference type="FunFam" id="3.40.50.300:FF:003359">
    <property type="entry name" value="Rad50, isoform E"/>
    <property type="match status" value="1"/>
</dbReference>
<keyword evidence="11" id="KW-0067">ATP-binding</keyword>
<dbReference type="GO" id="GO:0000722">
    <property type="term" value="P:telomere maintenance via recombination"/>
    <property type="evidence" value="ECO:0007669"/>
    <property type="project" value="EnsemblMetazoa"/>
</dbReference>
<dbReference type="Pfam" id="PF04423">
    <property type="entry name" value="Rad50_zn_hook"/>
    <property type="match status" value="1"/>
</dbReference>
<feature type="coiled-coil region" evidence="19">
    <location>
        <begin position="720"/>
        <end position="767"/>
    </location>
</feature>
<comment type="similarity">
    <text evidence="4">Belongs to the SMC family. RAD50 subfamily.</text>
</comment>
<evidence type="ECO:0000313" key="23">
    <source>
        <dbReference type="Proteomes" id="UP000007798"/>
    </source>
</evidence>
<dbReference type="GO" id="GO:0070192">
    <property type="term" value="P:chromosome organization involved in meiotic cell cycle"/>
    <property type="evidence" value="ECO:0007669"/>
    <property type="project" value="TreeGrafter"/>
</dbReference>
<dbReference type="GO" id="GO:0006302">
    <property type="term" value="P:double-strand break repair"/>
    <property type="evidence" value="ECO:0007669"/>
    <property type="project" value="EnsemblMetazoa"/>
</dbReference>